<dbReference type="Pfam" id="PF08392">
    <property type="entry name" value="FAE1_CUT1_RppA"/>
    <property type="match status" value="1"/>
</dbReference>
<evidence type="ECO:0000256" key="2">
    <source>
        <dbReference type="ARBA" id="ARBA00005531"/>
    </source>
</evidence>
<dbReference type="GO" id="GO:0006633">
    <property type="term" value="P:fatty acid biosynthetic process"/>
    <property type="evidence" value="ECO:0007669"/>
    <property type="project" value="UniProtKB-UniPathway"/>
</dbReference>
<dbReference type="EMBL" id="PKPP01001376">
    <property type="protein sequence ID" value="PWA83217.1"/>
    <property type="molecule type" value="Genomic_DNA"/>
</dbReference>
<proteinExistence type="inferred from homology"/>
<evidence type="ECO:0000256" key="5">
    <source>
        <dbReference type="ARBA" id="ARBA00023315"/>
    </source>
</evidence>
<dbReference type="InterPro" id="IPR013747">
    <property type="entry name" value="ACP_syn_III_C"/>
</dbReference>
<dbReference type="Gene3D" id="3.40.47.10">
    <property type="match status" value="1"/>
</dbReference>
<comment type="pathway">
    <text evidence="1">Lipid metabolism; fatty acid biosynthesis.</text>
</comment>
<sequence>MGCSVGLHAIDLAKQLLQVHHDSYALIVSTESITDHFYNGNDRSKSIVNCFFRVGGAAILLTNHPSDHHNSKYQLLHTVHTNTSSSDRYYNCIFREEDNEGIAGISINKDLIAAAIATIKPNITTVGHLILPLKEKLFYLIHCIFRKLYPAAEIQPYIPNYRNAVNHFLPHVGGKPVLDQLQKSVRFSDADMEPSRMTLYRYGNTSSSSIWYELAYLEAKGRVKIGDRVWKIAFGSGFKCRSVIWRAMKTVDHDDSNPWAGEIDEFPVSLEDCDGPNPIYFEPLKLNILSYHIAQMCTT</sequence>
<dbReference type="GO" id="GO:0009922">
    <property type="term" value="F:fatty acid elongase activity"/>
    <property type="evidence" value="ECO:0007669"/>
    <property type="project" value="UniProtKB-EC"/>
</dbReference>
<name>A0A2U1PBV3_ARTAN</name>
<evidence type="ECO:0000259" key="7">
    <source>
        <dbReference type="Pfam" id="PF08392"/>
    </source>
</evidence>
<reference evidence="9 10" key="1">
    <citation type="journal article" date="2018" name="Mol. Plant">
        <title>The genome of Artemisia annua provides insight into the evolution of Asteraceae family and artemisinin biosynthesis.</title>
        <authorList>
            <person name="Shen Q."/>
            <person name="Zhang L."/>
            <person name="Liao Z."/>
            <person name="Wang S."/>
            <person name="Yan T."/>
            <person name="Shi P."/>
            <person name="Liu M."/>
            <person name="Fu X."/>
            <person name="Pan Q."/>
            <person name="Wang Y."/>
            <person name="Lv Z."/>
            <person name="Lu X."/>
            <person name="Zhang F."/>
            <person name="Jiang W."/>
            <person name="Ma Y."/>
            <person name="Chen M."/>
            <person name="Hao X."/>
            <person name="Li L."/>
            <person name="Tang Y."/>
            <person name="Lv G."/>
            <person name="Zhou Y."/>
            <person name="Sun X."/>
            <person name="Brodelius P.E."/>
            <person name="Rose J.K.C."/>
            <person name="Tang K."/>
        </authorList>
    </citation>
    <scope>NUCLEOTIDE SEQUENCE [LARGE SCALE GENOMIC DNA]</scope>
    <source>
        <strain evidence="10">cv. Huhao1</strain>
        <tissue evidence="9">Leaf</tissue>
    </source>
</reference>
<dbReference type="STRING" id="35608.A0A2U1PBV3"/>
<evidence type="ECO:0000259" key="8">
    <source>
        <dbReference type="Pfam" id="PF08541"/>
    </source>
</evidence>
<organism evidence="9 10">
    <name type="scientific">Artemisia annua</name>
    <name type="common">Sweet wormwood</name>
    <dbReference type="NCBI Taxonomy" id="35608"/>
    <lineage>
        <taxon>Eukaryota</taxon>
        <taxon>Viridiplantae</taxon>
        <taxon>Streptophyta</taxon>
        <taxon>Embryophyta</taxon>
        <taxon>Tracheophyta</taxon>
        <taxon>Spermatophyta</taxon>
        <taxon>Magnoliopsida</taxon>
        <taxon>eudicotyledons</taxon>
        <taxon>Gunneridae</taxon>
        <taxon>Pentapetalae</taxon>
        <taxon>asterids</taxon>
        <taxon>campanulids</taxon>
        <taxon>Asterales</taxon>
        <taxon>Asteraceae</taxon>
        <taxon>Asteroideae</taxon>
        <taxon>Anthemideae</taxon>
        <taxon>Artemisiinae</taxon>
        <taxon>Artemisia</taxon>
    </lineage>
</organism>
<evidence type="ECO:0000256" key="4">
    <source>
        <dbReference type="ARBA" id="ARBA00022679"/>
    </source>
</evidence>
<evidence type="ECO:0000313" key="10">
    <source>
        <dbReference type="Proteomes" id="UP000245207"/>
    </source>
</evidence>
<keyword evidence="10" id="KW-1185">Reference proteome</keyword>
<feature type="domain" description="Beta-ketoacyl-[acyl-carrier-protein] synthase III C-terminal" evidence="8">
    <location>
        <begin position="164"/>
        <end position="246"/>
    </location>
</feature>
<dbReference type="AlphaFoldDB" id="A0A2U1PBV3"/>
<evidence type="ECO:0000256" key="6">
    <source>
        <dbReference type="ARBA" id="ARBA00047375"/>
    </source>
</evidence>
<dbReference type="InterPro" id="IPR012392">
    <property type="entry name" value="3-ktacl-CoA_syn"/>
</dbReference>
<feature type="domain" description="FAE" evidence="7">
    <location>
        <begin position="1"/>
        <end position="148"/>
    </location>
</feature>
<dbReference type="SUPFAM" id="SSF53901">
    <property type="entry name" value="Thiolase-like"/>
    <property type="match status" value="2"/>
</dbReference>
<dbReference type="InterPro" id="IPR016039">
    <property type="entry name" value="Thiolase-like"/>
</dbReference>
<dbReference type="OrthoDB" id="329835at2759"/>
<evidence type="ECO:0000313" key="9">
    <source>
        <dbReference type="EMBL" id="PWA83217.1"/>
    </source>
</evidence>
<gene>
    <name evidence="9" type="ORF">CTI12_AA170820</name>
</gene>
<keyword evidence="5" id="KW-0012">Acyltransferase</keyword>
<dbReference type="GO" id="GO:0016020">
    <property type="term" value="C:membrane"/>
    <property type="evidence" value="ECO:0007669"/>
    <property type="project" value="InterPro"/>
</dbReference>
<dbReference type="EC" id="2.3.1.199" evidence="3"/>
<comment type="similarity">
    <text evidence="2">Belongs to the thiolase-like superfamily. Chalcone/stilbene synthases family.</text>
</comment>
<comment type="catalytic activity">
    <reaction evidence="6">
        <text>a very-long-chain acyl-CoA + malonyl-CoA + H(+) = a very-long-chain 3-oxoacyl-CoA + CO2 + CoA</text>
        <dbReference type="Rhea" id="RHEA:32727"/>
        <dbReference type="ChEBI" id="CHEBI:15378"/>
        <dbReference type="ChEBI" id="CHEBI:16526"/>
        <dbReference type="ChEBI" id="CHEBI:57287"/>
        <dbReference type="ChEBI" id="CHEBI:57384"/>
        <dbReference type="ChEBI" id="CHEBI:90725"/>
        <dbReference type="ChEBI" id="CHEBI:90736"/>
        <dbReference type="EC" id="2.3.1.199"/>
    </reaction>
</comment>
<dbReference type="InterPro" id="IPR013601">
    <property type="entry name" value="FAE1_typ3_polyketide_synth"/>
</dbReference>
<keyword evidence="4" id="KW-0808">Transferase</keyword>
<dbReference type="Proteomes" id="UP000245207">
    <property type="component" value="Unassembled WGS sequence"/>
</dbReference>
<dbReference type="Pfam" id="PF08541">
    <property type="entry name" value="ACP_syn_III_C"/>
    <property type="match status" value="1"/>
</dbReference>
<evidence type="ECO:0000256" key="3">
    <source>
        <dbReference type="ARBA" id="ARBA00012307"/>
    </source>
</evidence>
<dbReference type="PANTHER" id="PTHR31561">
    <property type="entry name" value="3-KETOACYL-COA SYNTHASE"/>
    <property type="match status" value="1"/>
</dbReference>
<protein>
    <recommendedName>
        <fullName evidence="3">very-long-chain 3-oxoacyl-CoA synthase</fullName>
        <ecNumber evidence="3">2.3.1.199</ecNumber>
    </recommendedName>
</protein>
<comment type="caution">
    <text evidence="9">The sequence shown here is derived from an EMBL/GenBank/DDBJ whole genome shotgun (WGS) entry which is preliminary data.</text>
</comment>
<evidence type="ECO:0000256" key="1">
    <source>
        <dbReference type="ARBA" id="ARBA00005194"/>
    </source>
</evidence>
<accession>A0A2U1PBV3</accession>
<dbReference type="UniPathway" id="UPA00094"/>